<comment type="caution">
    <text evidence="1">The sequence shown here is derived from an EMBL/GenBank/DDBJ whole genome shotgun (WGS) entry which is preliminary data.</text>
</comment>
<reference evidence="1" key="1">
    <citation type="submission" date="2021-02" db="EMBL/GenBank/DDBJ databases">
        <authorList>
            <person name="Palmer J.M."/>
        </authorList>
    </citation>
    <scope>NUCLEOTIDE SEQUENCE</scope>
    <source>
        <strain evidence="1">SCRP734</strain>
    </source>
</reference>
<accession>A0A8T1V6E1</accession>
<sequence>MNYRTCTEADLRLDIDNVKWYTLSLVASLSEEFMREFADKLNWFLMSRHQVLPESLISEFDYLVDWNAISEYQTLSVEFIHRNCNWLTYCDNIIRCIHEGNDKFPIVITEHVDRKMTKWINYALSPRPSNNPIEHALNMRRLDRKSVLIRMQHRMHWIQKRGAIEASIDE</sequence>
<proteinExistence type="predicted"/>
<name>A0A8T1V6E1_9STRA</name>
<dbReference type="AlphaFoldDB" id="A0A8T1V6E1"/>
<dbReference type="Proteomes" id="UP000694044">
    <property type="component" value="Unassembled WGS sequence"/>
</dbReference>
<evidence type="ECO:0000313" key="1">
    <source>
        <dbReference type="EMBL" id="KAG7376506.1"/>
    </source>
</evidence>
<dbReference type="EMBL" id="JAGDFM010000680">
    <property type="protein sequence ID" value="KAG7376506.1"/>
    <property type="molecule type" value="Genomic_DNA"/>
</dbReference>
<organism evidence="1 2">
    <name type="scientific">Phytophthora pseudosyringae</name>
    <dbReference type="NCBI Taxonomy" id="221518"/>
    <lineage>
        <taxon>Eukaryota</taxon>
        <taxon>Sar</taxon>
        <taxon>Stramenopiles</taxon>
        <taxon>Oomycota</taxon>
        <taxon>Peronosporomycetes</taxon>
        <taxon>Peronosporales</taxon>
        <taxon>Peronosporaceae</taxon>
        <taxon>Phytophthora</taxon>
    </lineage>
</organism>
<keyword evidence="2" id="KW-1185">Reference proteome</keyword>
<protein>
    <submittedName>
        <fullName evidence="1">Matrix metallopeptidase</fullName>
    </submittedName>
</protein>
<dbReference type="OrthoDB" id="6435220at2759"/>
<gene>
    <name evidence="1" type="primary">MMP21</name>
    <name evidence="1" type="ORF">PHYPSEUDO_013288</name>
</gene>
<evidence type="ECO:0000313" key="2">
    <source>
        <dbReference type="Proteomes" id="UP000694044"/>
    </source>
</evidence>